<dbReference type="PANTHER" id="PTHR13932">
    <property type="entry name" value="COPROPORPHYRINIGEN III OXIDASE"/>
    <property type="match status" value="1"/>
</dbReference>
<dbReference type="CDD" id="cd01335">
    <property type="entry name" value="Radical_SAM"/>
    <property type="match status" value="1"/>
</dbReference>
<dbReference type="Gene3D" id="3.20.20.70">
    <property type="entry name" value="Aldolase class I"/>
    <property type="match status" value="1"/>
</dbReference>
<comment type="function">
    <text evidence="10">Probably acts as a heme chaperone, transferring heme to an unknown acceptor. Binds one molecule of heme per monomer, possibly covalently. Binds 1 [4Fe-4S] cluster. The cluster is coordinated with 3 cysteines and an exchangeable S-adenosyl-L-methionine.</text>
</comment>
<comment type="subcellular location">
    <subcellularLocation>
        <location evidence="10">Cytoplasm</location>
    </subcellularLocation>
</comment>
<keyword evidence="13" id="KW-1185">Reference proteome</keyword>
<dbReference type="InterPro" id="IPR007197">
    <property type="entry name" value="rSAM"/>
</dbReference>
<dbReference type="EMBL" id="SGXG01000001">
    <property type="protein sequence ID" value="RZS95040.1"/>
    <property type="molecule type" value="Genomic_DNA"/>
</dbReference>
<sequence length="376" mass="42719">MSGIYIHIPFCKQACHYCDFHFSTNQQLVGPLIEMIGAELEMRKDFLPKDSPVRTLYFGGGTPSLLETKHIDYILNTIYKHYRLDLEESTLEANPDDLDREKLKELKSLGIDRLSIGIQSFDARVLKFYNRAHNEKEALQAIDLAKSGGFEKLSIDLIYGFPYGDHSIWKKDLEQALTLDPGHISSYALTIEPKTAFGNWQKKGKFQEASEDFQAEQFEMLMEAMEKAGYIQYEISNFGKEGHFAIHNTNYWKAQPYLGIGPSAHSFDGKERGFNISNNVGYMKKLQEGVLPYEVDSLSDVELANEYILTSLRTIWGISLGYFQSNFGIDLLDQKNGLIKKLRDEDMISISSNHLYLTNKGKLLADSIAASLFIGE</sequence>
<keyword evidence="6 10" id="KW-0479">Metal-binding</keyword>
<dbReference type="SMART" id="SM00729">
    <property type="entry name" value="Elp3"/>
    <property type="match status" value="1"/>
</dbReference>
<proteinExistence type="inferred from homology"/>
<name>A0A4Q7P6E1_9BACT</name>
<evidence type="ECO:0000256" key="5">
    <source>
        <dbReference type="ARBA" id="ARBA00022691"/>
    </source>
</evidence>
<evidence type="ECO:0000256" key="8">
    <source>
        <dbReference type="ARBA" id="ARBA00023014"/>
    </source>
</evidence>
<dbReference type="SFLD" id="SFLDF00562">
    <property type="entry name" value="HemN-like__clustered_with_heat"/>
    <property type="match status" value="1"/>
</dbReference>
<dbReference type="GO" id="GO:0004109">
    <property type="term" value="F:coproporphyrinogen oxidase activity"/>
    <property type="evidence" value="ECO:0007669"/>
    <property type="project" value="InterPro"/>
</dbReference>
<dbReference type="PANTHER" id="PTHR13932:SF5">
    <property type="entry name" value="RADICAL S-ADENOSYL METHIONINE DOMAIN-CONTAINING PROTEIN 1, MITOCHONDRIAL"/>
    <property type="match status" value="1"/>
</dbReference>
<dbReference type="InterPro" id="IPR010723">
    <property type="entry name" value="HemN_C"/>
</dbReference>
<evidence type="ECO:0000256" key="10">
    <source>
        <dbReference type="RuleBase" id="RU364116"/>
    </source>
</evidence>
<keyword evidence="5 10" id="KW-0949">S-adenosyl-L-methionine</keyword>
<evidence type="ECO:0000256" key="6">
    <source>
        <dbReference type="ARBA" id="ARBA00022723"/>
    </source>
</evidence>
<evidence type="ECO:0000259" key="11">
    <source>
        <dbReference type="PROSITE" id="PS51918"/>
    </source>
</evidence>
<dbReference type="InterPro" id="IPR013785">
    <property type="entry name" value="Aldolase_TIM"/>
</dbReference>
<keyword evidence="9 10" id="KW-0143">Chaperone</keyword>
<evidence type="ECO:0000256" key="3">
    <source>
        <dbReference type="ARBA" id="ARBA00017228"/>
    </source>
</evidence>
<dbReference type="Pfam" id="PF04055">
    <property type="entry name" value="Radical_SAM"/>
    <property type="match status" value="1"/>
</dbReference>
<dbReference type="AlphaFoldDB" id="A0A4Q7P6E1"/>
<dbReference type="GO" id="GO:0005737">
    <property type="term" value="C:cytoplasm"/>
    <property type="evidence" value="ECO:0007669"/>
    <property type="project" value="UniProtKB-SubCell"/>
</dbReference>
<evidence type="ECO:0000313" key="12">
    <source>
        <dbReference type="EMBL" id="RZS95040.1"/>
    </source>
</evidence>
<keyword evidence="10" id="KW-0963">Cytoplasm</keyword>
<evidence type="ECO:0000256" key="4">
    <source>
        <dbReference type="ARBA" id="ARBA00022617"/>
    </source>
</evidence>
<feature type="domain" description="Radical SAM core" evidence="11">
    <location>
        <begin position="1"/>
        <end position="234"/>
    </location>
</feature>
<dbReference type="InterPro" id="IPR034505">
    <property type="entry name" value="Coproporphyrinogen-III_oxidase"/>
</dbReference>
<comment type="similarity">
    <text evidence="2">Belongs to the anaerobic coproporphyrinogen-III oxidase family. HemW subfamily.</text>
</comment>
<comment type="cofactor">
    <cofactor evidence="1">
        <name>[4Fe-4S] cluster</name>
        <dbReference type="ChEBI" id="CHEBI:49883"/>
    </cofactor>
</comment>
<reference evidence="12 13" key="1">
    <citation type="submission" date="2019-02" db="EMBL/GenBank/DDBJ databases">
        <title>Genomic Encyclopedia of Archaeal and Bacterial Type Strains, Phase II (KMG-II): from individual species to whole genera.</title>
        <authorList>
            <person name="Goeker M."/>
        </authorList>
    </citation>
    <scope>NUCLEOTIDE SEQUENCE [LARGE SCALE GENOMIC DNA]</scope>
    <source>
        <strain evidence="12 13">DSM 21411</strain>
    </source>
</reference>
<keyword evidence="4 10" id="KW-0349">Heme</keyword>
<dbReference type="SFLD" id="SFLDG01065">
    <property type="entry name" value="anaerobic_coproporphyrinogen-I"/>
    <property type="match status" value="1"/>
</dbReference>
<dbReference type="Proteomes" id="UP000292209">
    <property type="component" value="Unassembled WGS sequence"/>
</dbReference>
<dbReference type="InterPro" id="IPR058240">
    <property type="entry name" value="rSAM_sf"/>
</dbReference>
<keyword evidence="7 10" id="KW-0408">Iron</keyword>
<dbReference type="GO" id="GO:0046872">
    <property type="term" value="F:metal ion binding"/>
    <property type="evidence" value="ECO:0007669"/>
    <property type="project" value="UniProtKB-UniRule"/>
</dbReference>
<dbReference type="GO" id="GO:0006779">
    <property type="term" value="P:porphyrin-containing compound biosynthetic process"/>
    <property type="evidence" value="ECO:0007669"/>
    <property type="project" value="InterPro"/>
</dbReference>
<organism evidence="12 13">
    <name type="scientific">Cecembia calidifontis</name>
    <dbReference type="NCBI Taxonomy" id="1187080"/>
    <lineage>
        <taxon>Bacteria</taxon>
        <taxon>Pseudomonadati</taxon>
        <taxon>Bacteroidota</taxon>
        <taxon>Cytophagia</taxon>
        <taxon>Cytophagales</taxon>
        <taxon>Cyclobacteriaceae</taxon>
        <taxon>Cecembia</taxon>
    </lineage>
</organism>
<protein>
    <recommendedName>
        <fullName evidence="3 10">Heme chaperone HemW</fullName>
    </recommendedName>
</protein>
<dbReference type="Pfam" id="PF06969">
    <property type="entry name" value="HemN_C"/>
    <property type="match status" value="1"/>
</dbReference>
<dbReference type="OrthoDB" id="9808022at2"/>
<gene>
    <name evidence="12" type="ORF">BC751_0555</name>
</gene>
<dbReference type="SFLD" id="SFLDS00029">
    <property type="entry name" value="Radical_SAM"/>
    <property type="match status" value="1"/>
</dbReference>
<keyword evidence="8 10" id="KW-0411">Iron-sulfur</keyword>
<evidence type="ECO:0000256" key="1">
    <source>
        <dbReference type="ARBA" id="ARBA00001966"/>
    </source>
</evidence>
<dbReference type="NCBIfam" id="TIGR00539">
    <property type="entry name" value="hemN_rel"/>
    <property type="match status" value="1"/>
</dbReference>
<evidence type="ECO:0000313" key="13">
    <source>
        <dbReference type="Proteomes" id="UP000292209"/>
    </source>
</evidence>
<keyword evidence="10" id="KW-0004">4Fe-4S</keyword>
<dbReference type="SUPFAM" id="SSF102114">
    <property type="entry name" value="Radical SAM enzymes"/>
    <property type="match status" value="1"/>
</dbReference>
<dbReference type="SFLD" id="SFLDF00288">
    <property type="entry name" value="HemN-like__clustered_with_nucl"/>
    <property type="match status" value="1"/>
</dbReference>
<evidence type="ECO:0000256" key="2">
    <source>
        <dbReference type="ARBA" id="ARBA00006100"/>
    </source>
</evidence>
<dbReference type="InterPro" id="IPR004559">
    <property type="entry name" value="HemW-like"/>
</dbReference>
<dbReference type="GO" id="GO:0051539">
    <property type="term" value="F:4 iron, 4 sulfur cluster binding"/>
    <property type="evidence" value="ECO:0007669"/>
    <property type="project" value="UniProtKB-UniRule"/>
</dbReference>
<accession>A0A4Q7P6E1</accession>
<evidence type="ECO:0000256" key="9">
    <source>
        <dbReference type="ARBA" id="ARBA00023186"/>
    </source>
</evidence>
<dbReference type="PROSITE" id="PS51918">
    <property type="entry name" value="RADICAL_SAM"/>
    <property type="match status" value="1"/>
</dbReference>
<dbReference type="InterPro" id="IPR006638">
    <property type="entry name" value="Elp3/MiaA/NifB-like_rSAM"/>
</dbReference>
<evidence type="ECO:0000256" key="7">
    <source>
        <dbReference type="ARBA" id="ARBA00023004"/>
    </source>
</evidence>
<dbReference type="RefSeq" id="WP_130274202.1">
    <property type="nucleotide sequence ID" value="NZ_SGXG01000001.1"/>
</dbReference>
<comment type="caution">
    <text evidence="12">The sequence shown here is derived from an EMBL/GenBank/DDBJ whole genome shotgun (WGS) entry which is preliminary data.</text>
</comment>